<evidence type="ECO:0000313" key="1">
    <source>
        <dbReference type="EMBL" id="MDH5159842.1"/>
    </source>
</evidence>
<sequence length="66" mass="7640">MVDFQRLLEIKNDADDTLKALKESKHDGSPRDCWTDEYVAEVMMNQKWLIDQLLSVTKGSDHNGRC</sequence>
<proteinExistence type="predicted"/>
<name>A0AAW6SRF2_9BACI</name>
<evidence type="ECO:0000313" key="2">
    <source>
        <dbReference type="Proteomes" id="UP001159179"/>
    </source>
</evidence>
<organism evidence="1 2">
    <name type="scientific">Heyndrickxia oleronia</name>
    <dbReference type="NCBI Taxonomy" id="38875"/>
    <lineage>
        <taxon>Bacteria</taxon>
        <taxon>Bacillati</taxon>
        <taxon>Bacillota</taxon>
        <taxon>Bacilli</taxon>
        <taxon>Bacillales</taxon>
        <taxon>Bacillaceae</taxon>
        <taxon>Heyndrickxia</taxon>
    </lineage>
</organism>
<reference evidence="1" key="1">
    <citation type="submission" date="2023-03" db="EMBL/GenBank/DDBJ databases">
        <title>Bacterial isolates from washroom surfaces on a university campus.</title>
        <authorList>
            <person name="Holman D.B."/>
            <person name="Gzyl K.E."/>
            <person name="Taheri A.E."/>
        </authorList>
    </citation>
    <scope>NUCLEOTIDE SEQUENCE</scope>
    <source>
        <strain evidence="1">RD03</strain>
    </source>
</reference>
<dbReference type="AlphaFoldDB" id="A0AAW6SRF2"/>
<dbReference type="EMBL" id="JAROYP010000001">
    <property type="protein sequence ID" value="MDH5159842.1"/>
    <property type="molecule type" value="Genomic_DNA"/>
</dbReference>
<protein>
    <submittedName>
        <fullName evidence="1">Uncharacterized protein</fullName>
    </submittedName>
</protein>
<comment type="caution">
    <text evidence="1">The sequence shown here is derived from an EMBL/GenBank/DDBJ whole genome shotgun (WGS) entry which is preliminary data.</text>
</comment>
<dbReference type="RefSeq" id="WP_280615680.1">
    <property type="nucleotide sequence ID" value="NZ_JAROYP010000001.1"/>
</dbReference>
<accession>A0AAW6SRF2</accession>
<dbReference type="Proteomes" id="UP001159179">
    <property type="component" value="Unassembled WGS sequence"/>
</dbReference>
<gene>
    <name evidence="1" type="ORF">P5X88_02775</name>
</gene>